<gene>
    <name evidence="2" type="ORF">Fcan01_05181</name>
</gene>
<evidence type="ECO:0000313" key="3">
    <source>
        <dbReference type="Proteomes" id="UP000198287"/>
    </source>
</evidence>
<dbReference type="Gene3D" id="1.20.1250.20">
    <property type="entry name" value="MFS general substrate transporter like domains"/>
    <property type="match status" value="1"/>
</dbReference>
<dbReference type="EMBL" id="LNIX01000002">
    <property type="protein sequence ID" value="OXA59480.1"/>
    <property type="molecule type" value="Genomic_DNA"/>
</dbReference>
<dbReference type="Pfam" id="PF07690">
    <property type="entry name" value="MFS_1"/>
    <property type="match status" value="1"/>
</dbReference>
<feature type="transmembrane region" description="Helical" evidence="1">
    <location>
        <begin position="191"/>
        <end position="221"/>
    </location>
</feature>
<dbReference type="CDD" id="cd17353">
    <property type="entry name" value="MFS_OFA_like"/>
    <property type="match status" value="1"/>
</dbReference>
<name>A0A226EQD9_FOLCA</name>
<dbReference type="Proteomes" id="UP000198287">
    <property type="component" value="Unassembled WGS sequence"/>
</dbReference>
<feature type="transmembrane region" description="Helical" evidence="1">
    <location>
        <begin position="374"/>
        <end position="397"/>
    </location>
</feature>
<feature type="transmembrane region" description="Helical" evidence="1">
    <location>
        <begin position="42"/>
        <end position="61"/>
    </location>
</feature>
<dbReference type="PANTHER" id="PTHR11360">
    <property type="entry name" value="MONOCARBOXYLATE TRANSPORTER"/>
    <property type="match status" value="1"/>
</dbReference>
<sequence length="470" mass="51711">MGDHNGLLKLILNHYRNTKQIRSLEELRNESELFPGVKFRRWFCMPAGVALQFCVGSVYAFSVLNKPVDEHVDGMISNRTPITFTIAIALLGFSAALMGPWLERNGPRKAALLGTSLFFLGNLLASLALYLKWMWLIWIGYGLVGGAGIGLCYIAPVSALQKWFPDRRGLASGVAVAGFGSGSIAMAKVQVWLLALVGLPSTFLILGCIYFIVMALASFVLRSPPPNYQPKAMREIEQTKQNSISVADEQTLITDLKSVDFRLMYLAFLANIMFGLVLISRFSNIVTDIFGRGKDEAASVVAINGGFNLAGRLIFSLFSDFLAILAIFSTLTDTKAYYPFLAAMWILTSCYGAGFSVIPAFLSDKFGTYNVGACHGVILTAWSTAGIVGGIIFTLLFNDLNDPENPSNPFAYNVNSWWLLAVVVVGWGAALMVTPTERDQLVWRFFMCRHETPQLEGSNKLKLEEVQPVQ</sequence>
<keyword evidence="1" id="KW-0812">Transmembrane</keyword>
<dbReference type="STRING" id="158441.A0A226EQD9"/>
<evidence type="ECO:0000256" key="1">
    <source>
        <dbReference type="SAM" id="Phobius"/>
    </source>
</evidence>
<accession>A0A226EQD9</accession>
<feature type="transmembrane region" description="Helical" evidence="1">
    <location>
        <begin position="81"/>
        <end position="98"/>
    </location>
</feature>
<feature type="transmembrane region" description="Helical" evidence="1">
    <location>
        <begin position="417"/>
        <end position="434"/>
    </location>
</feature>
<keyword evidence="1" id="KW-0472">Membrane</keyword>
<comment type="caution">
    <text evidence="2">The sequence shown here is derived from an EMBL/GenBank/DDBJ whole genome shotgun (WGS) entry which is preliminary data.</text>
</comment>
<dbReference type="OrthoDB" id="410267at2759"/>
<organism evidence="2 3">
    <name type="scientific">Folsomia candida</name>
    <name type="common">Springtail</name>
    <dbReference type="NCBI Taxonomy" id="158441"/>
    <lineage>
        <taxon>Eukaryota</taxon>
        <taxon>Metazoa</taxon>
        <taxon>Ecdysozoa</taxon>
        <taxon>Arthropoda</taxon>
        <taxon>Hexapoda</taxon>
        <taxon>Collembola</taxon>
        <taxon>Entomobryomorpha</taxon>
        <taxon>Isotomoidea</taxon>
        <taxon>Isotomidae</taxon>
        <taxon>Proisotominae</taxon>
        <taxon>Folsomia</taxon>
    </lineage>
</organism>
<feature type="transmembrane region" description="Helical" evidence="1">
    <location>
        <begin position="137"/>
        <end position="160"/>
    </location>
</feature>
<reference evidence="2 3" key="1">
    <citation type="submission" date="2015-12" db="EMBL/GenBank/DDBJ databases">
        <title>The genome of Folsomia candida.</title>
        <authorList>
            <person name="Faddeeva A."/>
            <person name="Derks M.F."/>
            <person name="Anvar Y."/>
            <person name="Smit S."/>
            <person name="Van Straalen N."/>
            <person name="Roelofs D."/>
        </authorList>
    </citation>
    <scope>NUCLEOTIDE SEQUENCE [LARGE SCALE GENOMIC DNA]</scope>
    <source>
        <strain evidence="2 3">VU population</strain>
        <tissue evidence="2">Whole body</tissue>
    </source>
</reference>
<dbReference type="SUPFAM" id="SSF103473">
    <property type="entry name" value="MFS general substrate transporter"/>
    <property type="match status" value="1"/>
</dbReference>
<dbReference type="InterPro" id="IPR050327">
    <property type="entry name" value="Proton-linked_MCT"/>
</dbReference>
<proteinExistence type="predicted"/>
<feature type="transmembrane region" description="Helical" evidence="1">
    <location>
        <begin position="110"/>
        <end position="131"/>
    </location>
</feature>
<dbReference type="AlphaFoldDB" id="A0A226EQD9"/>
<dbReference type="GO" id="GO:0022857">
    <property type="term" value="F:transmembrane transporter activity"/>
    <property type="evidence" value="ECO:0007669"/>
    <property type="project" value="InterPro"/>
</dbReference>
<evidence type="ECO:0000313" key="2">
    <source>
        <dbReference type="EMBL" id="OXA59480.1"/>
    </source>
</evidence>
<feature type="transmembrane region" description="Helical" evidence="1">
    <location>
        <begin position="313"/>
        <end position="331"/>
    </location>
</feature>
<keyword evidence="1" id="KW-1133">Transmembrane helix</keyword>
<dbReference type="InterPro" id="IPR011701">
    <property type="entry name" value="MFS"/>
</dbReference>
<feature type="transmembrane region" description="Helical" evidence="1">
    <location>
        <begin position="263"/>
        <end position="282"/>
    </location>
</feature>
<dbReference type="PANTHER" id="PTHR11360:SF317">
    <property type="entry name" value="MAJOR FACILITATOR SUPERFAMILY (MFS) PROFILE DOMAIN-CONTAINING PROTEIN-RELATED"/>
    <property type="match status" value="1"/>
</dbReference>
<dbReference type="InterPro" id="IPR036259">
    <property type="entry name" value="MFS_trans_sf"/>
</dbReference>
<protein>
    <submittedName>
        <fullName evidence="2">Putative MFS-type transporter YhjX</fullName>
    </submittedName>
</protein>
<feature type="transmembrane region" description="Helical" evidence="1">
    <location>
        <begin position="337"/>
        <end position="362"/>
    </location>
</feature>
<keyword evidence="3" id="KW-1185">Reference proteome</keyword>